<organism evidence="1 2">
    <name type="scientific">Penicillium brasilianum</name>
    <dbReference type="NCBI Taxonomy" id="104259"/>
    <lineage>
        <taxon>Eukaryota</taxon>
        <taxon>Fungi</taxon>
        <taxon>Dikarya</taxon>
        <taxon>Ascomycota</taxon>
        <taxon>Pezizomycotina</taxon>
        <taxon>Eurotiomycetes</taxon>
        <taxon>Eurotiomycetidae</taxon>
        <taxon>Eurotiales</taxon>
        <taxon>Aspergillaceae</taxon>
        <taxon>Penicillium</taxon>
    </lineage>
</organism>
<evidence type="ECO:0000313" key="2">
    <source>
        <dbReference type="Proteomes" id="UP000190744"/>
    </source>
</evidence>
<name>A0A1S9RM65_PENBI</name>
<comment type="caution">
    <text evidence="1">The sequence shown here is derived from an EMBL/GenBank/DDBJ whole genome shotgun (WGS) entry which is preliminary data.</text>
</comment>
<dbReference type="Gene3D" id="2.160.20.10">
    <property type="entry name" value="Single-stranded right-handed beta-helix, Pectin lyase-like"/>
    <property type="match status" value="1"/>
</dbReference>
<reference evidence="2" key="1">
    <citation type="submission" date="2015-09" db="EMBL/GenBank/DDBJ databases">
        <authorList>
            <person name="Fill T.P."/>
            <person name="Baretta J.F."/>
            <person name="de Almeida L.G."/>
            <person name="Rocha M."/>
            <person name="de Souza D.H."/>
            <person name="Malavazi I."/>
            <person name="Cerdeira L.T."/>
            <person name="Hong H."/>
            <person name="Samborskyy M."/>
            <person name="de Vasconcelos A.T."/>
            <person name="Leadlay P."/>
            <person name="Rodrigues-Filho E."/>
        </authorList>
    </citation>
    <scope>NUCLEOTIDE SEQUENCE [LARGE SCALE GENOMIC DNA]</scope>
    <source>
        <strain evidence="2">LaBioMMi 136</strain>
    </source>
</reference>
<gene>
    <name evidence="1" type="ORF">PEBR_20521</name>
</gene>
<dbReference type="InterPro" id="IPR012334">
    <property type="entry name" value="Pectin_lyas_fold"/>
</dbReference>
<sequence>MTVARPGGEGSLLSTDWTSAREEILSQSAWDDCAVGTLIYTPREEYSIKTTIELQHGESTAIQLDVTVTRGADLTYQMILVHDTSDFEFNPQDAT</sequence>
<accession>A0A1S9RM65</accession>
<dbReference type="Proteomes" id="UP000190744">
    <property type="component" value="Unassembled WGS sequence"/>
</dbReference>
<evidence type="ECO:0000313" key="1">
    <source>
        <dbReference type="EMBL" id="OOQ86624.1"/>
    </source>
</evidence>
<protein>
    <submittedName>
        <fullName evidence="1">Uncharacterized protein</fullName>
    </submittedName>
</protein>
<proteinExistence type="predicted"/>
<dbReference type="AlphaFoldDB" id="A0A1S9RM65"/>
<dbReference type="EMBL" id="LJBN01000136">
    <property type="protein sequence ID" value="OOQ86624.1"/>
    <property type="molecule type" value="Genomic_DNA"/>
</dbReference>